<feature type="compositionally biased region" description="Low complexity" evidence="5">
    <location>
        <begin position="294"/>
        <end position="319"/>
    </location>
</feature>
<sequence length="343" mass="38251">MGRSPGCDESGLKKGPWTPEEDQKLVDYIQKHGHGSWRALPKLAGLNRCGKSCRLRWTNYLRPDIKRGKFSQEEEQTILNLHSVLGNKWSAIASHLPGRTDNEIKNFWNTHLKKKLIQMGFDPMTHQPRTDLLASLPHLMALLDLKDLMNHRLLDDHSMRLQAEAVQLTKLQYLQYLLQSENSIASNSYGQNGIADVEILNLLNQIPAIKETPFLNSSQFENPASSYFFGLATSQPLHYSNQLPQMSDPQVLFNNQPSLNSEIGQAATLTTMVSQGDNNNNIDPSDSLWVLPSPTSSIPPTLPETSMSNPGDAFSAASSSGGGTYSHWPEIFLDDDSIMHEIS</sequence>
<dbReference type="SUPFAM" id="SSF46689">
    <property type="entry name" value="Homeodomain-like"/>
    <property type="match status" value="1"/>
</dbReference>
<dbReference type="AlphaFoldDB" id="A0A2C9WE49"/>
<keyword evidence="3" id="KW-0238">DNA-binding</keyword>
<evidence type="ECO:0000259" key="7">
    <source>
        <dbReference type="PROSITE" id="PS51294"/>
    </source>
</evidence>
<dbReference type="InterPro" id="IPR001005">
    <property type="entry name" value="SANT/Myb"/>
</dbReference>
<evidence type="ECO:0000313" key="9">
    <source>
        <dbReference type="Proteomes" id="UP000091857"/>
    </source>
</evidence>
<feature type="region of interest" description="Disordered" evidence="5">
    <location>
        <begin position="294"/>
        <end position="323"/>
    </location>
</feature>
<feature type="domain" description="HTH myb-type" evidence="7">
    <location>
        <begin position="62"/>
        <end position="116"/>
    </location>
</feature>
<evidence type="ECO:0000256" key="3">
    <source>
        <dbReference type="ARBA" id="ARBA00023125"/>
    </source>
</evidence>
<keyword evidence="4" id="KW-0539">Nucleus</keyword>
<organism evidence="8 9">
    <name type="scientific">Manihot esculenta</name>
    <name type="common">Cassava</name>
    <name type="synonym">Jatropha manihot</name>
    <dbReference type="NCBI Taxonomy" id="3983"/>
    <lineage>
        <taxon>Eukaryota</taxon>
        <taxon>Viridiplantae</taxon>
        <taxon>Streptophyta</taxon>
        <taxon>Embryophyta</taxon>
        <taxon>Tracheophyta</taxon>
        <taxon>Spermatophyta</taxon>
        <taxon>Magnoliopsida</taxon>
        <taxon>eudicotyledons</taxon>
        <taxon>Gunneridae</taxon>
        <taxon>Pentapetalae</taxon>
        <taxon>rosids</taxon>
        <taxon>fabids</taxon>
        <taxon>Malpighiales</taxon>
        <taxon>Euphorbiaceae</taxon>
        <taxon>Crotonoideae</taxon>
        <taxon>Manihoteae</taxon>
        <taxon>Manihot</taxon>
    </lineage>
</organism>
<feature type="domain" description="HTH myb-type" evidence="7">
    <location>
        <begin position="9"/>
        <end position="61"/>
    </location>
</feature>
<evidence type="ECO:0008006" key="10">
    <source>
        <dbReference type="Google" id="ProtNLM"/>
    </source>
</evidence>
<comment type="subcellular location">
    <subcellularLocation>
        <location evidence="1">Nucleus</location>
    </subcellularLocation>
</comment>
<dbReference type="SMR" id="A0A2C9WE49"/>
<dbReference type="Proteomes" id="UP000091857">
    <property type="component" value="Chromosome 2"/>
</dbReference>
<keyword evidence="2" id="KW-0677">Repeat</keyword>
<accession>A0A2C9WE49</accession>
<dbReference type="SMART" id="SM00717">
    <property type="entry name" value="SANT"/>
    <property type="match status" value="2"/>
</dbReference>
<dbReference type="PROSITE" id="PS50090">
    <property type="entry name" value="MYB_LIKE"/>
    <property type="match status" value="2"/>
</dbReference>
<evidence type="ECO:0000256" key="2">
    <source>
        <dbReference type="ARBA" id="ARBA00022737"/>
    </source>
</evidence>
<dbReference type="EMBL" id="CM004388">
    <property type="protein sequence ID" value="OAY58133.1"/>
    <property type="molecule type" value="Genomic_DNA"/>
</dbReference>
<reference evidence="9" key="1">
    <citation type="journal article" date="2016" name="Nat. Biotechnol.">
        <title>Sequencing wild and cultivated cassava and related species reveals extensive interspecific hybridization and genetic diversity.</title>
        <authorList>
            <person name="Bredeson J.V."/>
            <person name="Lyons J.B."/>
            <person name="Prochnik S.E."/>
            <person name="Wu G.A."/>
            <person name="Ha C.M."/>
            <person name="Edsinger-Gonzales E."/>
            <person name="Grimwood J."/>
            <person name="Schmutz J."/>
            <person name="Rabbi I.Y."/>
            <person name="Egesi C."/>
            <person name="Nauluvula P."/>
            <person name="Lebot V."/>
            <person name="Ndunguru J."/>
            <person name="Mkamilo G."/>
            <person name="Bart R.S."/>
            <person name="Setter T.L."/>
            <person name="Gleadow R.M."/>
            <person name="Kulakow P."/>
            <person name="Ferguson M.E."/>
            <person name="Rounsley S."/>
            <person name="Rokhsar D.S."/>
        </authorList>
    </citation>
    <scope>NUCLEOTIDE SEQUENCE [LARGE SCALE GENOMIC DNA]</scope>
    <source>
        <strain evidence="9">cv. AM560-2</strain>
    </source>
</reference>
<dbReference type="OMA" id="NSEMGQG"/>
<dbReference type="GO" id="GO:0003677">
    <property type="term" value="F:DNA binding"/>
    <property type="evidence" value="ECO:0007669"/>
    <property type="project" value="UniProtKB-KW"/>
</dbReference>
<gene>
    <name evidence="8" type="ORF">MANES_02G152500v8</name>
</gene>
<evidence type="ECO:0000313" key="8">
    <source>
        <dbReference type="EMBL" id="OAY58133.1"/>
    </source>
</evidence>
<dbReference type="InterPro" id="IPR015495">
    <property type="entry name" value="Myb_TF_plants"/>
</dbReference>
<feature type="domain" description="Myb-like" evidence="6">
    <location>
        <begin position="9"/>
        <end position="61"/>
    </location>
</feature>
<dbReference type="InterPro" id="IPR017930">
    <property type="entry name" value="Myb_dom"/>
</dbReference>
<proteinExistence type="predicted"/>
<dbReference type="OrthoDB" id="2143914at2759"/>
<evidence type="ECO:0000256" key="5">
    <source>
        <dbReference type="SAM" id="MobiDB-lite"/>
    </source>
</evidence>
<evidence type="ECO:0000256" key="1">
    <source>
        <dbReference type="ARBA" id="ARBA00004123"/>
    </source>
</evidence>
<dbReference type="FunFam" id="1.10.10.60:FF:000349">
    <property type="entry name" value="Transcription factor MYB39"/>
    <property type="match status" value="1"/>
</dbReference>
<dbReference type="Gene3D" id="1.10.10.60">
    <property type="entry name" value="Homeodomain-like"/>
    <property type="match status" value="2"/>
</dbReference>
<dbReference type="GO" id="GO:0005634">
    <property type="term" value="C:nucleus"/>
    <property type="evidence" value="ECO:0007669"/>
    <property type="project" value="UniProtKB-SubCell"/>
</dbReference>
<dbReference type="PROSITE" id="PS51294">
    <property type="entry name" value="HTH_MYB"/>
    <property type="match status" value="2"/>
</dbReference>
<name>A0A2C9WE49_MANES</name>
<dbReference type="CDD" id="cd00167">
    <property type="entry name" value="SANT"/>
    <property type="match status" value="2"/>
</dbReference>
<dbReference type="InterPro" id="IPR009057">
    <property type="entry name" value="Homeodomain-like_sf"/>
</dbReference>
<keyword evidence="9" id="KW-1185">Reference proteome</keyword>
<feature type="domain" description="Myb-like" evidence="6">
    <location>
        <begin position="62"/>
        <end position="112"/>
    </location>
</feature>
<dbReference type="Pfam" id="PF00249">
    <property type="entry name" value="Myb_DNA-binding"/>
    <property type="match status" value="2"/>
</dbReference>
<evidence type="ECO:0000259" key="6">
    <source>
        <dbReference type="PROSITE" id="PS50090"/>
    </source>
</evidence>
<comment type="caution">
    <text evidence="8">The sequence shown here is derived from an EMBL/GenBank/DDBJ whole genome shotgun (WGS) entry which is preliminary data.</text>
</comment>
<dbReference type="FunFam" id="1.10.10.60:FF:000001">
    <property type="entry name" value="MYB-related transcription factor"/>
    <property type="match status" value="1"/>
</dbReference>
<dbReference type="Gramene" id="Manes.02G152500.1.v8.1">
    <property type="protein sequence ID" value="Manes.02G152500.1.v8.1.CDS"/>
    <property type="gene ID" value="Manes.02G152500.v8.1"/>
</dbReference>
<evidence type="ECO:0000256" key="4">
    <source>
        <dbReference type="ARBA" id="ARBA00023242"/>
    </source>
</evidence>
<protein>
    <recommendedName>
        <fullName evidence="10">MYB family protein</fullName>
    </recommendedName>
</protein>
<dbReference type="PANTHER" id="PTHR47994">
    <property type="entry name" value="F14D16.11-RELATED"/>
    <property type="match status" value="1"/>
</dbReference>